<dbReference type="InterPro" id="IPR052016">
    <property type="entry name" value="Bact_Sigma-Reg"/>
</dbReference>
<dbReference type="SMART" id="SM00331">
    <property type="entry name" value="PP2C_SIG"/>
    <property type="match status" value="1"/>
</dbReference>
<organism evidence="5 6">
    <name type="scientific">Flexibacter flexilis DSM 6793</name>
    <dbReference type="NCBI Taxonomy" id="927664"/>
    <lineage>
        <taxon>Bacteria</taxon>
        <taxon>Pseudomonadati</taxon>
        <taxon>Bacteroidota</taxon>
        <taxon>Cytophagia</taxon>
        <taxon>Cytophagales</taxon>
        <taxon>Flexibacteraceae</taxon>
        <taxon>Flexibacter</taxon>
    </lineage>
</organism>
<dbReference type="AlphaFoldDB" id="A0A1I1IV79"/>
<reference evidence="5 6" key="1">
    <citation type="submission" date="2016-10" db="EMBL/GenBank/DDBJ databases">
        <authorList>
            <person name="de Groot N.N."/>
        </authorList>
    </citation>
    <scope>NUCLEOTIDE SEQUENCE [LARGE SCALE GENOMIC DNA]</scope>
    <source>
        <strain evidence="5 6">DSM 6793</strain>
    </source>
</reference>
<dbReference type="Gene3D" id="3.30.450.20">
    <property type="entry name" value="PAS domain"/>
    <property type="match status" value="2"/>
</dbReference>
<dbReference type="SMART" id="SM00091">
    <property type="entry name" value="PAS"/>
    <property type="match status" value="2"/>
</dbReference>
<dbReference type="Pfam" id="PF13426">
    <property type="entry name" value="PAS_9"/>
    <property type="match status" value="2"/>
</dbReference>
<dbReference type="PANTHER" id="PTHR43156:SF9">
    <property type="entry name" value="HAMP DOMAIN-CONTAINING PROTEIN"/>
    <property type="match status" value="1"/>
</dbReference>
<dbReference type="PANTHER" id="PTHR43156">
    <property type="entry name" value="STAGE II SPORULATION PROTEIN E-RELATED"/>
    <property type="match status" value="1"/>
</dbReference>
<dbReference type="SUPFAM" id="SSF55785">
    <property type="entry name" value="PYP-like sensor domain (PAS domain)"/>
    <property type="match status" value="2"/>
</dbReference>
<dbReference type="InterPro" id="IPR000014">
    <property type="entry name" value="PAS"/>
</dbReference>
<evidence type="ECO:0000313" key="6">
    <source>
        <dbReference type="Proteomes" id="UP000199514"/>
    </source>
</evidence>
<evidence type="ECO:0000259" key="3">
    <source>
        <dbReference type="PROSITE" id="PS50112"/>
    </source>
</evidence>
<dbReference type="CDD" id="cd00130">
    <property type="entry name" value="PAS"/>
    <property type="match status" value="2"/>
</dbReference>
<gene>
    <name evidence="5" type="ORF">SAMN05421780_10596</name>
</gene>
<dbReference type="OrthoDB" id="1120715at2"/>
<dbReference type="InterPro" id="IPR036457">
    <property type="entry name" value="PPM-type-like_dom_sf"/>
</dbReference>
<dbReference type="InterPro" id="IPR000700">
    <property type="entry name" value="PAS-assoc_C"/>
</dbReference>
<dbReference type="STRING" id="927664.SAMN05421780_10596"/>
<evidence type="ECO:0000259" key="4">
    <source>
        <dbReference type="PROSITE" id="PS50113"/>
    </source>
</evidence>
<dbReference type="InterPro" id="IPR001932">
    <property type="entry name" value="PPM-type_phosphatase-like_dom"/>
</dbReference>
<evidence type="ECO:0000256" key="2">
    <source>
        <dbReference type="SAM" id="Coils"/>
    </source>
</evidence>
<sequence length="570" mass="64831">MKTHVNKHLNHENSDFITQQEHEANLRMFAGVAEQKLIRHLVNTVSDAMIIVNAAGIIHLLNQAAEAVFGYEPAELLGQKVGLLMCPKHAHTFDIYMRHYRITGQNHTSSLKKEVKCVRKNGRWFYVEFSLNEIPTADGVLFVVLIKDLTQIKDYEQQLRQHIEELNQSLAQLHSQAAMIRESEALMRGILDNADEAIIMTDSTGTIASFNVAAEEMFGYHRYNIIGKNVAMLFTQPTASNNLPERLRESVFSATHNIGREAVAVRYNGAQFPVFLSVNQTVSNKSSIFTGIIRDLTQQKKLEKETLSRTLLEQKNKEITDSLRYASQIQMAILPEKAILNKYIPNHFVFYRPKDIVSGDFYWFSRKNDKIFIAAIDCTGHGVPGAFMSLIGYTNLNKIVDEFGVNEPDIILASLDQYVTASLQKNNANSDFREGMDLALCCIDMRTHTLTYAGAYRPLYIHRQNGDVIEEINPTKISIGGNTEHIHKDFQAHQLQLQKGDRFYIFTDGITDQFGGKDSKKYTSRQFKSFLQSVQQIPMDAQGLTLETEFERWRNNQIQVDDVLVIGVQI</sequence>
<dbReference type="Pfam" id="PF07228">
    <property type="entry name" value="SpoIIE"/>
    <property type="match status" value="1"/>
</dbReference>
<feature type="domain" description="PAS" evidence="3">
    <location>
        <begin position="183"/>
        <end position="254"/>
    </location>
</feature>
<feature type="domain" description="PAS" evidence="3">
    <location>
        <begin position="34"/>
        <end position="79"/>
    </location>
</feature>
<protein>
    <submittedName>
        <fullName evidence="5">PAS domain S-box-containing protein</fullName>
    </submittedName>
</protein>
<dbReference type="GO" id="GO:0016791">
    <property type="term" value="F:phosphatase activity"/>
    <property type="evidence" value="ECO:0007669"/>
    <property type="project" value="TreeGrafter"/>
</dbReference>
<feature type="coiled-coil region" evidence="2">
    <location>
        <begin position="145"/>
        <end position="183"/>
    </location>
</feature>
<dbReference type="EMBL" id="FOLE01000005">
    <property type="protein sequence ID" value="SFC39811.1"/>
    <property type="molecule type" value="Genomic_DNA"/>
</dbReference>
<dbReference type="InterPro" id="IPR035965">
    <property type="entry name" value="PAS-like_dom_sf"/>
</dbReference>
<keyword evidence="2" id="KW-0175">Coiled coil</keyword>
<dbReference type="PROSITE" id="PS50112">
    <property type="entry name" value="PAS"/>
    <property type="match status" value="2"/>
</dbReference>
<feature type="domain" description="PAC" evidence="4">
    <location>
        <begin position="111"/>
        <end position="161"/>
    </location>
</feature>
<dbReference type="PROSITE" id="PS50113">
    <property type="entry name" value="PAC"/>
    <property type="match status" value="1"/>
</dbReference>
<evidence type="ECO:0000313" key="5">
    <source>
        <dbReference type="EMBL" id="SFC39811.1"/>
    </source>
</evidence>
<dbReference type="NCBIfam" id="TIGR00229">
    <property type="entry name" value="sensory_box"/>
    <property type="match status" value="2"/>
</dbReference>
<dbReference type="RefSeq" id="WP_091511611.1">
    <property type="nucleotide sequence ID" value="NZ_FOLE01000005.1"/>
</dbReference>
<accession>A0A1I1IV79</accession>
<keyword evidence="6" id="KW-1185">Reference proteome</keyword>
<keyword evidence="1" id="KW-0378">Hydrolase</keyword>
<evidence type="ECO:0000256" key="1">
    <source>
        <dbReference type="ARBA" id="ARBA00022801"/>
    </source>
</evidence>
<proteinExistence type="predicted"/>
<name>A0A1I1IV79_9BACT</name>
<dbReference type="Proteomes" id="UP000199514">
    <property type="component" value="Unassembled WGS sequence"/>
</dbReference>
<dbReference type="Gene3D" id="3.60.40.10">
    <property type="entry name" value="PPM-type phosphatase domain"/>
    <property type="match status" value="1"/>
</dbReference>